<organism evidence="2 3">
    <name type="scientific">Pristionchus fissidentatus</name>
    <dbReference type="NCBI Taxonomy" id="1538716"/>
    <lineage>
        <taxon>Eukaryota</taxon>
        <taxon>Metazoa</taxon>
        <taxon>Ecdysozoa</taxon>
        <taxon>Nematoda</taxon>
        <taxon>Chromadorea</taxon>
        <taxon>Rhabditida</taxon>
        <taxon>Rhabditina</taxon>
        <taxon>Diplogasteromorpha</taxon>
        <taxon>Diplogasteroidea</taxon>
        <taxon>Neodiplogasteridae</taxon>
        <taxon>Pristionchus</taxon>
    </lineage>
</organism>
<protein>
    <recommendedName>
        <fullName evidence="4">Proteasome subunit beta type-3</fullName>
    </recommendedName>
</protein>
<dbReference type="InterPro" id="IPR029055">
    <property type="entry name" value="Ntn_hydrolases_N"/>
</dbReference>
<dbReference type="Gene3D" id="3.60.20.10">
    <property type="entry name" value="Glutamine Phosphoribosylpyrophosphate, subunit 1, domain 1"/>
    <property type="match status" value="1"/>
</dbReference>
<dbReference type="GO" id="GO:0051603">
    <property type="term" value="P:proteolysis involved in protein catabolic process"/>
    <property type="evidence" value="ECO:0007669"/>
    <property type="project" value="InterPro"/>
</dbReference>
<evidence type="ECO:0008006" key="4">
    <source>
        <dbReference type="Google" id="ProtNLM"/>
    </source>
</evidence>
<evidence type="ECO:0000313" key="3">
    <source>
        <dbReference type="Proteomes" id="UP001432322"/>
    </source>
</evidence>
<name>A0AAV5VKR3_9BILA</name>
<evidence type="ECO:0000313" key="2">
    <source>
        <dbReference type="EMBL" id="GMT20221.1"/>
    </source>
</evidence>
<dbReference type="GO" id="GO:0005737">
    <property type="term" value="C:cytoplasm"/>
    <property type="evidence" value="ECO:0007669"/>
    <property type="project" value="TreeGrafter"/>
</dbReference>
<reference evidence="2" key="1">
    <citation type="submission" date="2023-10" db="EMBL/GenBank/DDBJ databases">
        <title>Genome assembly of Pristionchus species.</title>
        <authorList>
            <person name="Yoshida K."/>
            <person name="Sommer R.J."/>
        </authorList>
    </citation>
    <scope>NUCLEOTIDE SEQUENCE</scope>
    <source>
        <strain evidence="2">RS5133</strain>
    </source>
</reference>
<dbReference type="SUPFAM" id="SSF56235">
    <property type="entry name" value="N-terminal nucleophile aminohydrolases (Ntn hydrolases)"/>
    <property type="match status" value="1"/>
</dbReference>
<gene>
    <name evidence="2" type="ORF">PFISCL1PPCAC_11518</name>
</gene>
<dbReference type="Proteomes" id="UP001432322">
    <property type="component" value="Unassembled WGS sequence"/>
</dbReference>
<dbReference type="InterPro" id="IPR023333">
    <property type="entry name" value="Proteasome_suB-type"/>
</dbReference>
<dbReference type="PANTHER" id="PTHR32194">
    <property type="entry name" value="METALLOPROTEASE TLDD"/>
    <property type="match status" value="1"/>
</dbReference>
<comment type="subunit">
    <text evidence="1">The 26S proteasome consists of a 20S proteasome core and two 19S regulatory subunits. The 20S proteasome core is composed of 28 subunits that are arranged in four stacked rings, resulting in a barrel-shaped structure. The two end rings are each formed by seven alpha subunits, and the two central rings are each formed by seven beta subunits. The catalytic chamber with the active sites is on the inside of the barrel.</text>
</comment>
<sequence length="111" mass="12216">VHNLSDKVCVGLAGFHSGAKTVLDKIMFRMSLCELRENRCIKPKVLGTIISNLTYLHHFGSYFTEHLVPGLDPVTHKPYICAMDAIGNISTPRDFVAIGTGAEYLFGGYQS</sequence>
<comment type="caution">
    <text evidence="2">The sequence shown here is derived from an EMBL/GenBank/DDBJ whole genome shotgun (WGS) entry which is preliminary data.</text>
</comment>
<keyword evidence="3" id="KW-1185">Reference proteome</keyword>
<feature type="non-terminal residue" evidence="2">
    <location>
        <position position="1"/>
    </location>
</feature>
<dbReference type="AlphaFoldDB" id="A0AAV5VKR3"/>
<dbReference type="InterPro" id="IPR001353">
    <property type="entry name" value="Proteasome_sua/b"/>
</dbReference>
<evidence type="ECO:0000256" key="1">
    <source>
        <dbReference type="ARBA" id="ARBA00026071"/>
    </source>
</evidence>
<dbReference type="EMBL" id="BTSY01000003">
    <property type="protein sequence ID" value="GMT20221.1"/>
    <property type="molecule type" value="Genomic_DNA"/>
</dbReference>
<dbReference type="Pfam" id="PF00227">
    <property type="entry name" value="Proteasome"/>
    <property type="match status" value="1"/>
</dbReference>
<dbReference type="GO" id="GO:0005839">
    <property type="term" value="C:proteasome core complex"/>
    <property type="evidence" value="ECO:0007669"/>
    <property type="project" value="InterPro"/>
</dbReference>
<dbReference type="PANTHER" id="PTHR32194:SF10">
    <property type="entry name" value="PROTEASOME SUBUNIT BETA TYPE-3"/>
    <property type="match status" value="1"/>
</dbReference>
<feature type="non-terminal residue" evidence="2">
    <location>
        <position position="111"/>
    </location>
</feature>
<proteinExistence type="predicted"/>
<accession>A0AAV5VKR3</accession>